<evidence type="ECO:0000313" key="2">
    <source>
        <dbReference type="EMBL" id="CAB3652589.1"/>
    </source>
</evidence>
<dbReference type="Proteomes" id="UP000494111">
    <property type="component" value="Unassembled WGS sequence"/>
</dbReference>
<protein>
    <recommendedName>
        <fullName evidence="1">GAF domain-containing protein</fullName>
    </recommendedName>
</protein>
<dbReference type="AlphaFoldDB" id="A0A6S6Z173"/>
<dbReference type="InterPro" id="IPR003018">
    <property type="entry name" value="GAF"/>
</dbReference>
<dbReference type="EMBL" id="CADIJO010000001">
    <property type="protein sequence ID" value="CAB3652589.1"/>
    <property type="molecule type" value="Genomic_DNA"/>
</dbReference>
<gene>
    <name evidence="2" type="ORF">LMG3458_00150</name>
</gene>
<dbReference type="RefSeq" id="WP_246288536.1">
    <property type="nucleotide sequence ID" value="NZ_CADIJO010000001.1"/>
</dbReference>
<dbReference type="Pfam" id="PF13185">
    <property type="entry name" value="GAF_2"/>
    <property type="match status" value="1"/>
</dbReference>
<feature type="domain" description="GAF" evidence="1">
    <location>
        <begin position="39"/>
        <end position="152"/>
    </location>
</feature>
<reference evidence="2 3" key="1">
    <citation type="submission" date="2020-04" db="EMBL/GenBank/DDBJ databases">
        <authorList>
            <person name="De Canck E."/>
        </authorList>
    </citation>
    <scope>NUCLEOTIDE SEQUENCE [LARGE SCALE GENOMIC DNA]</scope>
    <source>
        <strain evidence="2 3">LMG 3458</strain>
    </source>
</reference>
<accession>A0A6S6Z173</accession>
<organism evidence="2 3">
    <name type="scientific">Achromobacter deleyi</name>
    <dbReference type="NCBI Taxonomy" id="1353891"/>
    <lineage>
        <taxon>Bacteria</taxon>
        <taxon>Pseudomonadati</taxon>
        <taxon>Pseudomonadota</taxon>
        <taxon>Betaproteobacteria</taxon>
        <taxon>Burkholderiales</taxon>
        <taxon>Alcaligenaceae</taxon>
        <taxon>Achromobacter</taxon>
    </lineage>
</organism>
<evidence type="ECO:0000259" key="1">
    <source>
        <dbReference type="Pfam" id="PF13185"/>
    </source>
</evidence>
<sequence>MKMTRTSPPAPVAPELDAVASAHAATDQPQAVFAAVDRALAAQIGHRLFTILAYDPDTSLATRLYSNLPDAYPAGGSKTVAQGPWTEAVLDRGEAYIGQTLDDLRQVFSDHALIDSLGCQSVLNMPIRWRGRTLGSLNLLHAAHWYGPADAAACRPYAQLALPAVLPALLTL</sequence>
<dbReference type="InterPro" id="IPR029016">
    <property type="entry name" value="GAF-like_dom_sf"/>
</dbReference>
<proteinExistence type="predicted"/>
<evidence type="ECO:0000313" key="3">
    <source>
        <dbReference type="Proteomes" id="UP000494111"/>
    </source>
</evidence>
<dbReference type="SUPFAM" id="SSF55781">
    <property type="entry name" value="GAF domain-like"/>
    <property type="match status" value="1"/>
</dbReference>
<dbReference type="Gene3D" id="3.30.450.40">
    <property type="match status" value="1"/>
</dbReference>
<name>A0A6S6Z173_9BURK</name>